<dbReference type="Proteomes" id="UP000594638">
    <property type="component" value="Unassembled WGS sequence"/>
</dbReference>
<keyword evidence="4" id="KW-1185">Reference proteome</keyword>
<gene>
    <name evidence="3" type="ORF">OLEA9_A045739</name>
</gene>
<evidence type="ECO:0000313" key="3">
    <source>
        <dbReference type="EMBL" id="CAA2954154.1"/>
    </source>
</evidence>
<comment type="similarity">
    <text evidence="1">Belongs to the LOB domain-containing protein family.</text>
</comment>
<name>A0A8S0PN49_OLEEU</name>
<dbReference type="Pfam" id="PF03195">
    <property type="entry name" value="LOB"/>
    <property type="match status" value="1"/>
</dbReference>
<dbReference type="AlphaFoldDB" id="A0A8S0PN49"/>
<dbReference type="PANTHER" id="PTHR31301">
    <property type="entry name" value="LOB DOMAIN-CONTAINING PROTEIN 4-RELATED"/>
    <property type="match status" value="1"/>
</dbReference>
<dbReference type="PANTHER" id="PTHR31301:SF19">
    <property type="entry name" value="LOB DOMAIN-CONTAINING PROTEIN 2"/>
    <property type="match status" value="1"/>
</dbReference>
<dbReference type="InterPro" id="IPR004883">
    <property type="entry name" value="LOB"/>
</dbReference>
<organism evidence="3 4">
    <name type="scientific">Olea europaea subsp. europaea</name>
    <dbReference type="NCBI Taxonomy" id="158383"/>
    <lineage>
        <taxon>Eukaryota</taxon>
        <taxon>Viridiplantae</taxon>
        <taxon>Streptophyta</taxon>
        <taxon>Embryophyta</taxon>
        <taxon>Tracheophyta</taxon>
        <taxon>Spermatophyta</taxon>
        <taxon>Magnoliopsida</taxon>
        <taxon>eudicotyledons</taxon>
        <taxon>Gunneridae</taxon>
        <taxon>Pentapetalae</taxon>
        <taxon>asterids</taxon>
        <taxon>lamiids</taxon>
        <taxon>Lamiales</taxon>
        <taxon>Oleaceae</taxon>
        <taxon>Oleeae</taxon>
        <taxon>Olea</taxon>
    </lineage>
</organism>
<reference evidence="3 4" key="1">
    <citation type="submission" date="2019-12" db="EMBL/GenBank/DDBJ databases">
        <authorList>
            <person name="Alioto T."/>
            <person name="Alioto T."/>
            <person name="Gomez Garrido J."/>
        </authorList>
    </citation>
    <scope>NUCLEOTIDE SEQUENCE [LARGE SCALE GENOMIC DNA]</scope>
</reference>
<evidence type="ECO:0000259" key="2">
    <source>
        <dbReference type="PROSITE" id="PS50891"/>
    </source>
</evidence>
<accession>A0A8S0PN49</accession>
<protein>
    <submittedName>
        <fullName evidence="3">LOB domain-containing protein 2</fullName>
    </submittedName>
</protein>
<sequence>MQRANGTSACASCKHQRKKCTEKCILAPFFPVDKTGEFQAVHKVFGVSNVTKIVTNLKEEDRKQAVDSLIWEAFCRQKDPVLGPYGEYRRVCEELRLYKSQYQQIHQVQNQGNIVYKAAAQGLMGWNNNKFMSFNDSGINNNNINNNSLSNVPNNGNSVVDFCACSYSSHHLQETDKLRGEIDNGPALMPQQYMPNGFNQQYFVTSI</sequence>
<dbReference type="OrthoDB" id="913402at2759"/>
<evidence type="ECO:0000313" key="4">
    <source>
        <dbReference type="Proteomes" id="UP000594638"/>
    </source>
</evidence>
<feature type="domain" description="LOB" evidence="2">
    <location>
        <begin position="8"/>
        <end position="109"/>
    </location>
</feature>
<comment type="caution">
    <text evidence="3">The sequence shown here is derived from an EMBL/GenBank/DDBJ whole genome shotgun (WGS) entry which is preliminary data.</text>
</comment>
<dbReference type="Gramene" id="OE9A045739T1">
    <property type="protein sequence ID" value="OE9A045739C1"/>
    <property type="gene ID" value="OE9A045739"/>
</dbReference>
<dbReference type="PROSITE" id="PS50891">
    <property type="entry name" value="LOB"/>
    <property type="match status" value="1"/>
</dbReference>
<proteinExistence type="inferred from homology"/>
<evidence type="ECO:0000256" key="1">
    <source>
        <dbReference type="ARBA" id="ARBA00005474"/>
    </source>
</evidence>
<dbReference type="EMBL" id="CACTIH010000107">
    <property type="protein sequence ID" value="CAA2954154.1"/>
    <property type="molecule type" value="Genomic_DNA"/>
</dbReference>